<dbReference type="EMBL" id="LGAA01000018">
    <property type="protein sequence ID" value="KPD02644.1"/>
    <property type="molecule type" value="Genomic_DNA"/>
</dbReference>
<evidence type="ECO:0000256" key="4">
    <source>
        <dbReference type="ARBA" id="ARBA00022692"/>
    </source>
</evidence>
<keyword evidence="5 7" id="KW-1133">Transmembrane helix</keyword>
<comment type="subcellular location">
    <subcellularLocation>
        <location evidence="1 7">Cell membrane</location>
        <topology evidence="1 7">Multi-pass membrane protein</topology>
    </subcellularLocation>
</comment>
<dbReference type="InterPro" id="IPR032818">
    <property type="entry name" value="DedA-like"/>
</dbReference>
<keyword evidence="4 7" id="KW-0812">Transmembrane</keyword>
<gene>
    <name evidence="9" type="ORF">M992_1799</name>
</gene>
<dbReference type="Proteomes" id="UP000053226">
    <property type="component" value="Unassembled WGS sequence"/>
</dbReference>
<dbReference type="AlphaFoldDB" id="A0A0N0ZAR1"/>
<comment type="caution">
    <text evidence="9">The sequence shown here is derived from an EMBL/GenBank/DDBJ whole genome shotgun (WGS) entry which is preliminary data.</text>
</comment>
<feature type="transmembrane region" description="Helical" evidence="7">
    <location>
        <begin position="43"/>
        <end position="69"/>
    </location>
</feature>
<comment type="similarity">
    <text evidence="2 7">Belongs to the DedA family.</text>
</comment>
<proteinExistence type="inferred from homology"/>
<evidence type="ECO:0000256" key="6">
    <source>
        <dbReference type="ARBA" id="ARBA00023136"/>
    </source>
</evidence>
<feature type="transmembrane region" description="Helical" evidence="7">
    <location>
        <begin position="127"/>
        <end position="155"/>
    </location>
</feature>
<feature type="transmembrane region" description="Helical" evidence="7">
    <location>
        <begin position="161"/>
        <end position="181"/>
    </location>
</feature>
<dbReference type="OrthoDB" id="948134at2"/>
<dbReference type="Pfam" id="PF09335">
    <property type="entry name" value="VTT_dom"/>
    <property type="match status" value="1"/>
</dbReference>
<evidence type="ECO:0000313" key="9">
    <source>
        <dbReference type="EMBL" id="KPD02644.1"/>
    </source>
</evidence>
<reference evidence="9 10" key="1">
    <citation type="submission" date="2015-07" db="EMBL/GenBank/DDBJ databases">
        <title>ATOL: Assembling a taxonomically balanced genome-scale reconstruction of the evolutionary history of the Enterobacteriaceae.</title>
        <authorList>
            <person name="Plunkett G.III."/>
            <person name="Neeno-Eckwall E.C."/>
            <person name="Glasner J.D."/>
            <person name="Perna N.T."/>
        </authorList>
    </citation>
    <scope>NUCLEOTIDE SEQUENCE [LARGE SCALE GENOMIC DNA]</scope>
    <source>
        <strain evidence="9 10">ATCC 35017</strain>
    </source>
</reference>
<dbReference type="GO" id="GO:0005886">
    <property type="term" value="C:plasma membrane"/>
    <property type="evidence" value="ECO:0007669"/>
    <property type="project" value="UniProtKB-SubCell"/>
</dbReference>
<sequence length="195" mass="22013">MLTEHLTEQIAEYGYWATFFGTMLEGEAAAFISGVAAHNQWLYYPWVLLFAALGGITSDSLLFTVGYFFGPKILARLPRHQDKITWVQQKITQHQIGLIIGIRFAYGLRTIGPIIIGSAKINPLKFFGFNILGGILWSGIIVTLGYMASSVLIWLPFKSPVVWLVGLVIILLAILMARKFWHKKWRKKPQSSDND</sequence>
<dbReference type="PANTHER" id="PTHR30353:SF15">
    <property type="entry name" value="INNER MEMBRANE PROTEIN YABI"/>
    <property type="match status" value="1"/>
</dbReference>
<dbReference type="PANTHER" id="PTHR30353">
    <property type="entry name" value="INNER MEMBRANE PROTEIN DEDA-RELATED"/>
    <property type="match status" value="1"/>
</dbReference>
<dbReference type="RefSeq" id="WP_053908213.1">
    <property type="nucleotide sequence ID" value="NZ_CAWMUS010000018.1"/>
</dbReference>
<evidence type="ECO:0000256" key="1">
    <source>
        <dbReference type="ARBA" id="ARBA00004651"/>
    </source>
</evidence>
<evidence type="ECO:0000259" key="8">
    <source>
        <dbReference type="Pfam" id="PF09335"/>
    </source>
</evidence>
<evidence type="ECO:0000256" key="3">
    <source>
        <dbReference type="ARBA" id="ARBA00022475"/>
    </source>
</evidence>
<keyword evidence="6 7" id="KW-0472">Membrane</keyword>
<accession>A0A0N0ZAR1</accession>
<organism evidence="9 10">
    <name type="scientific">Moellerella wisconsensis ATCC 35017</name>
    <dbReference type="NCBI Taxonomy" id="1354267"/>
    <lineage>
        <taxon>Bacteria</taxon>
        <taxon>Pseudomonadati</taxon>
        <taxon>Pseudomonadota</taxon>
        <taxon>Gammaproteobacteria</taxon>
        <taxon>Enterobacterales</taxon>
        <taxon>Morganellaceae</taxon>
        <taxon>Moellerella</taxon>
    </lineage>
</organism>
<feature type="domain" description="VTT" evidence="8">
    <location>
        <begin position="42"/>
        <end position="147"/>
    </location>
</feature>
<evidence type="ECO:0000256" key="2">
    <source>
        <dbReference type="ARBA" id="ARBA00010792"/>
    </source>
</evidence>
<evidence type="ECO:0000313" key="10">
    <source>
        <dbReference type="Proteomes" id="UP000053226"/>
    </source>
</evidence>
<comment type="caution">
    <text evidence="7">Lacks conserved residue(s) required for the propagation of feature annotation.</text>
</comment>
<keyword evidence="3 7" id="KW-1003">Cell membrane</keyword>
<dbReference type="InterPro" id="IPR032816">
    <property type="entry name" value="VTT_dom"/>
</dbReference>
<protein>
    <submittedName>
        <fullName evidence="9">DedA family inner membrane protein</fullName>
    </submittedName>
</protein>
<keyword evidence="10" id="KW-1185">Reference proteome</keyword>
<name>A0A0N0ZAR1_9GAMM</name>
<evidence type="ECO:0000256" key="7">
    <source>
        <dbReference type="RuleBase" id="RU367016"/>
    </source>
</evidence>
<evidence type="ECO:0000256" key="5">
    <source>
        <dbReference type="ARBA" id="ARBA00022989"/>
    </source>
</evidence>